<evidence type="ECO:0000313" key="1">
    <source>
        <dbReference type="EMBL" id="KAI3772104.1"/>
    </source>
</evidence>
<keyword evidence="2" id="KW-1185">Reference proteome</keyword>
<gene>
    <name evidence="1" type="ORF">L6452_03279</name>
</gene>
<dbReference type="EMBL" id="CM042047">
    <property type="protein sequence ID" value="KAI3772104.1"/>
    <property type="molecule type" value="Genomic_DNA"/>
</dbReference>
<dbReference type="Proteomes" id="UP001055879">
    <property type="component" value="Linkage Group LG01"/>
</dbReference>
<proteinExistence type="predicted"/>
<name>A0ACB9FL84_ARCLA</name>
<sequence>MESSYSVNEVYVSDIVESGDGFADVGFRVSYSSEKDVPVVEDFNDQISLDDGKELVEHDDRNGFLDLDVNDKNIDEDDMDSADAPG</sequence>
<organism evidence="1 2">
    <name type="scientific">Arctium lappa</name>
    <name type="common">Greater burdock</name>
    <name type="synonym">Lappa major</name>
    <dbReference type="NCBI Taxonomy" id="4217"/>
    <lineage>
        <taxon>Eukaryota</taxon>
        <taxon>Viridiplantae</taxon>
        <taxon>Streptophyta</taxon>
        <taxon>Embryophyta</taxon>
        <taxon>Tracheophyta</taxon>
        <taxon>Spermatophyta</taxon>
        <taxon>Magnoliopsida</taxon>
        <taxon>eudicotyledons</taxon>
        <taxon>Gunneridae</taxon>
        <taxon>Pentapetalae</taxon>
        <taxon>asterids</taxon>
        <taxon>campanulids</taxon>
        <taxon>Asterales</taxon>
        <taxon>Asteraceae</taxon>
        <taxon>Carduoideae</taxon>
        <taxon>Cardueae</taxon>
        <taxon>Arctiinae</taxon>
        <taxon>Arctium</taxon>
    </lineage>
</organism>
<reference evidence="1 2" key="2">
    <citation type="journal article" date="2022" name="Mol. Ecol. Resour.">
        <title>The genomes of chicory, endive, great burdock and yacon provide insights into Asteraceae paleo-polyploidization history and plant inulin production.</title>
        <authorList>
            <person name="Fan W."/>
            <person name="Wang S."/>
            <person name="Wang H."/>
            <person name="Wang A."/>
            <person name="Jiang F."/>
            <person name="Liu H."/>
            <person name="Zhao H."/>
            <person name="Xu D."/>
            <person name="Zhang Y."/>
        </authorList>
    </citation>
    <scope>NUCLEOTIDE SEQUENCE [LARGE SCALE GENOMIC DNA]</scope>
    <source>
        <strain evidence="2">cv. Niubang</strain>
    </source>
</reference>
<comment type="caution">
    <text evidence="1">The sequence shown here is derived from an EMBL/GenBank/DDBJ whole genome shotgun (WGS) entry which is preliminary data.</text>
</comment>
<protein>
    <submittedName>
        <fullName evidence="1">Uncharacterized protein</fullName>
    </submittedName>
</protein>
<evidence type="ECO:0000313" key="2">
    <source>
        <dbReference type="Proteomes" id="UP001055879"/>
    </source>
</evidence>
<accession>A0ACB9FL84</accession>
<reference evidence="2" key="1">
    <citation type="journal article" date="2022" name="Mol. Ecol. Resour.">
        <title>The genomes of chicory, endive, great burdock and yacon provide insights into Asteraceae palaeo-polyploidization history and plant inulin production.</title>
        <authorList>
            <person name="Fan W."/>
            <person name="Wang S."/>
            <person name="Wang H."/>
            <person name="Wang A."/>
            <person name="Jiang F."/>
            <person name="Liu H."/>
            <person name="Zhao H."/>
            <person name="Xu D."/>
            <person name="Zhang Y."/>
        </authorList>
    </citation>
    <scope>NUCLEOTIDE SEQUENCE [LARGE SCALE GENOMIC DNA]</scope>
    <source>
        <strain evidence="2">cv. Niubang</strain>
    </source>
</reference>